<dbReference type="SUPFAM" id="SSF81273">
    <property type="entry name" value="H-NS histone-like proteins"/>
    <property type="match status" value="2"/>
</dbReference>
<feature type="compositionally biased region" description="Polar residues" evidence="5">
    <location>
        <begin position="246"/>
        <end position="269"/>
    </location>
</feature>
<dbReference type="PANTHER" id="PTHR38097">
    <property type="match status" value="1"/>
</dbReference>
<feature type="compositionally biased region" description="Basic and acidic residues" evidence="5">
    <location>
        <begin position="65"/>
        <end position="78"/>
    </location>
</feature>
<evidence type="ECO:0000259" key="6">
    <source>
        <dbReference type="SMART" id="SM00528"/>
    </source>
</evidence>
<sequence length="269" mass="28204">MATLENIRARIAKLEAQAASVAAKQNSGVIKKIRDLMEQYGLVISDIEASVGKKRGRKSSTQPTDARRAVAAKYRDPKTGATWSGHGRPPAWIASAKDRTRFEVVTGSSAPATKAKAVAKAGNYVRGPQPALYRDPKSGATWSGRGRAPAWIANSKDRTKLLIAEAGDSTDSSISSGKPTTKKAAAKKATTKASTTKTATAVKKAARADAASTKSTAKKVVSKKAVAKKVSNKKTTTKRARVKNVDANTSAPKAAVEQTNSAVATSTQE</sequence>
<feature type="compositionally biased region" description="Basic residues" evidence="5">
    <location>
        <begin position="216"/>
        <end position="242"/>
    </location>
</feature>
<comment type="subcellular location">
    <subcellularLocation>
        <location evidence="1">Cytoplasm</location>
        <location evidence="1">Nucleoid</location>
    </subcellularLocation>
</comment>
<evidence type="ECO:0000256" key="2">
    <source>
        <dbReference type="ARBA" id="ARBA00010610"/>
    </source>
</evidence>
<feature type="region of interest" description="Disordered" evidence="5">
    <location>
        <begin position="167"/>
        <end position="269"/>
    </location>
</feature>
<organism evidence="7 8">
    <name type="scientific">Paraburkholderia atlantica</name>
    <dbReference type="NCBI Taxonomy" id="2654982"/>
    <lineage>
        <taxon>Bacteria</taxon>
        <taxon>Pseudomonadati</taxon>
        <taxon>Pseudomonadota</taxon>
        <taxon>Betaproteobacteria</taxon>
        <taxon>Burkholderiales</taxon>
        <taxon>Burkholderiaceae</taxon>
        <taxon>Paraburkholderia</taxon>
    </lineage>
</organism>
<dbReference type="OrthoDB" id="5297879at2"/>
<evidence type="ECO:0000256" key="5">
    <source>
        <dbReference type="SAM" id="MobiDB-lite"/>
    </source>
</evidence>
<keyword evidence="3" id="KW-0963">Cytoplasm</keyword>
<protein>
    <submittedName>
        <fullName evidence="7">DNA-binding protein H-NS</fullName>
    </submittedName>
</protein>
<reference evidence="7 8" key="1">
    <citation type="submission" date="2020-08" db="EMBL/GenBank/DDBJ databases">
        <title>Genomic Encyclopedia of Type Strains, Phase IV (KMG-V): Genome sequencing to study the core and pangenomes of soil and plant-associated prokaryotes.</title>
        <authorList>
            <person name="Whitman W."/>
        </authorList>
    </citation>
    <scope>NUCLEOTIDE SEQUENCE [LARGE SCALE GENOMIC DNA]</scope>
    <source>
        <strain evidence="7 8">JPY158</strain>
    </source>
</reference>
<dbReference type="Pfam" id="PF00816">
    <property type="entry name" value="Histone_HNS"/>
    <property type="match status" value="2"/>
</dbReference>
<feature type="compositionally biased region" description="Polar residues" evidence="5">
    <location>
        <begin position="169"/>
        <end position="179"/>
    </location>
</feature>
<proteinExistence type="inferred from homology"/>
<feature type="domain" description="DNA-binding protein H-NS-like C-terminal" evidence="6">
    <location>
        <begin position="64"/>
        <end position="104"/>
    </location>
</feature>
<dbReference type="GO" id="GO:0003677">
    <property type="term" value="F:DNA binding"/>
    <property type="evidence" value="ECO:0007669"/>
    <property type="project" value="UniProtKB-KW"/>
</dbReference>
<gene>
    <name evidence="7" type="ORF">HDG40_000785</name>
</gene>
<dbReference type="Proteomes" id="UP000592780">
    <property type="component" value="Unassembled WGS sequence"/>
</dbReference>
<evidence type="ECO:0000313" key="8">
    <source>
        <dbReference type="Proteomes" id="UP000592780"/>
    </source>
</evidence>
<dbReference type="GO" id="GO:0009295">
    <property type="term" value="C:nucleoid"/>
    <property type="evidence" value="ECO:0007669"/>
    <property type="project" value="UniProtKB-SubCell"/>
</dbReference>
<dbReference type="AlphaFoldDB" id="A0A7W8Q2U0"/>
<name>A0A7W8Q2U0_PARAM</name>
<dbReference type="InterPro" id="IPR027444">
    <property type="entry name" value="H-NS_C_dom"/>
</dbReference>
<evidence type="ECO:0000256" key="4">
    <source>
        <dbReference type="ARBA" id="ARBA00023125"/>
    </source>
</evidence>
<dbReference type="EMBL" id="JACHDD010000001">
    <property type="protein sequence ID" value="MBB5422644.1"/>
    <property type="molecule type" value="Genomic_DNA"/>
</dbReference>
<evidence type="ECO:0000256" key="3">
    <source>
        <dbReference type="ARBA" id="ARBA00022490"/>
    </source>
</evidence>
<feature type="region of interest" description="Disordered" evidence="5">
    <location>
        <begin position="51"/>
        <end position="90"/>
    </location>
</feature>
<evidence type="ECO:0000256" key="1">
    <source>
        <dbReference type="ARBA" id="ARBA00004453"/>
    </source>
</evidence>
<comment type="similarity">
    <text evidence="2">Belongs to the histone-like protein H-NS family.</text>
</comment>
<comment type="caution">
    <text evidence="7">The sequence shown here is derived from an EMBL/GenBank/DDBJ whole genome shotgun (WGS) entry which is preliminary data.</text>
</comment>
<dbReference type="PANTHER" id="PTHR38097:SF2">
    <property type="entry name" value="DNA-BINDING PROTEIN STPA"/>
    <property type="match status" value="1"/>
</dbReference>
<keyword evidence="4 7" id="KW-0238">DNA-binding</keyword>
<feature type="compositionally biased region" description="Basic residues" evidence="5">
    <location>
        <begin position="180"/>
        <end position="190"/>
    </location>
</feature>
<evidence type="ECO:0000313" key="7">
    <source>
        <dbReference type="EMBL" id="MBB5422644.1"/>
    </source>
</evidence>
<dbReference type="RefSeq" id="WP_084598323.1">
    <property type="nucleotide sequence ID" value="NZ_JACHDD010000001.1"/>
</dbReference>
<feature type="compositionally biased region" description="Low complexity" evidence="5">
    <location>
        <begin position="191"/>
        <end position="215"/>
    </location>
</feature>
<dbReference type="SMART" id="SM00528">
    <property type="entry name" value="HNS"/>
    <property type="match status" value="2"/>
</dbReference>
<dbReference type="Gene3D" id="4.10.430.30">
    <property type="match status" value="2"/>
</dbReference>
<feature type="domain" description="DNA-binding protein H-NS-like C-terminal" evidence="6">
    <location>
        <begin position="123"/>
        <end position="163"/>
    </location>
</feature>
<keyword evidence="8" id="KW-1185">Reference proteome</keyword>
<accession>A0A7W8Q2U0</accession>